<dbReference type="InterPro" id="IPR001810">
    <property type="entry name" value="F-box_dom"/>
</dbReference>
<evidence type="ECO:0000259" key="1">
    <source>
        <dbReference type="Pfam" id="PF00646"/>
    </source>
</evidence>
<feature type="domain" description="F-box" evidence="1">
    <location>
        <begin position="8"/>
        <end position="41"/>
    </location>
</feature>
<dbReference type="OrthoDB" id="10324085at2759"/>
<protein>
    <recommendedName>
        <fullName evidence="1">F-box domain-containing protein</fullName>
    </recommendedName>
</protein>
<name>A0A9J6C5T4_POLVA</name>
<comment type="caution">
    <text evidence="2">The sequence shown here is derived from an EMBL/GenBank/DDBJ whole genome shotgun (WGS) entry which is preliminary data.</text>
</comment>
<dbReference type="Pfam" id="PF00646">
    <property type="entry name" value="F-box"/>
    <property type="match status" value="1"/>
</dbReference>
<proteinExistence type="predicted"/>
<dbReference type="InterPro" id="IPR036047">
    <property type="entry name" value="F-box-like_dom_sf"/>
</dbReference>
<dbReference type="AlphaFoldDB" id="A0A9J6C5T4"/>
<gene>
    <name evidence="2" type="ORF">PVAND_006972</name>
</gene>
<evidence type="ECO:0000313" key="2">
    <source>
        <dbReference type="EMBL" id="KAG5677192.1"/>
    </source>
</evidence>
<dbReference type="Proteomes" id="UP001107558">
    <property type="component" value="Chromosome 2"/>
</dbReference>
<evidence type="ECO:0000313" key="3">
    <source>
        <dbReference type="Proteomes" id="UP001107558"/>
    </source>
</evidence>
<dbReference type="EMBL" id="JADBJN010000002">
    <property type="protein sequence ID" value="KAG5677192.1"/>
    <property type="molecule type" value="Genomic_DNA"/>
</dbReference>
<reference evidence="2" key="1">
    <citation type="submission" date="2021-03" db="EMBL/GenBank/DDBJ databases">
        <title>Chromosome level genome of the anhydrobiotic midge Polypedilum vanderplanki.</title>
        <authorList>
            <person name="Yoshida Y."/>
            <person name="Kikawada T."/>
            <person name="Gusev O."/>
        </authorList>
    </citation>
    <scope>NUCLEOTIDE SEQUENCE</scope>
    <source>
        <strain evidence="2">NIAS01</strain>
        <tissue evidence="2">Whole body or cell culture</tissue>
    </source>
</reference>
<dbReference type="SUPFAM" id="SSF81383">
    <property type="entry name" value="F-box domain"/>
    <property type="match status" value="1"/>
</dbReference>
<accession>A0A9J6C5T4</accession>
<keyword evidence="3" id="KW-1185">Reference proteome</keyword>
<organism evidence="2 3">
    <name type="scientific">Polypedilum vanderplanki</name>
    <name type="common">Sleeping chironomid midge</name>
    <dbReference type="NCBI Taxonomy" id="319348"/>
    <lineage>
        <taxon>Eukaryota</taxon>
        <taxon>Metazoa</taxon>
        <taxon>Ecdysozoa</taxon>
        <taxon>Arthropoda</taxon>
        <taxon>Hexapoda</taxon>
        <taxon>Insecta</taxon>
        <taxon>Pterygota</taxon>
        <taxon>Neoptera</taxon>
        <taxon>Endopterygota</taxon>
        <taxon>Diptera</taxon>
        <taxon>Nematocera</taxon>
        <taxon>Chironomoidea</taxon>
        <taxon>Chironomidae</taxon>
        <taxon>Chironominae</taxon>
        <taxon>Polypedilum</taxon>
        <taxon>Polypedilum</taxon>
    </lineage>
</organism>
<sequence>MGDPFRVLDIDIFPLILQHFDTNDLKKVALVSRSWNDLIGTSRQCMKRVICRIERPQLQLKMLEESVRQYENFKISPHGHYQELSEILTHFYVRNVWINETCVKEVDHSEYVNLMRSFSDTVEYLQTGDIATKNANRVITIDFPKLKKLHCSFSNRSAFSIFNGVNKQLETVILSSELNSRDEEFSTHENIITEFLTKNQQITNLWLLHLEKLFVYDISQKVTQKLRHITFTTNFQNLPQHVRENFIRFIKAQRCLEAINIMGCREKSILTSIWNNGVKFRKLFVIDCNYYDELSPYDLEKNMNIEEIDFYLSSSVHAYFLLSAAPNIVAYKIRQLSKQLLEFSLQLKKLKEIKFQSIDAEALKYYKNLCYKSHDKKLPKLKELDFFDYLNIDKRLNG</sequence>